<dbReference type="SFLD" id="SFLDS00029">
    <property type="entry name" value="Radical_SAM"/>
    <property type="match status" value="1"/>
</dbReference>
<evidence type="ECO:0000259" key="5">
    <source>
        <dbReference type="PROSITE" id="PS51918"/>
    </source>
</evidence>
<keyword evidence="7" id="KW-1185">Reference proteome</keyword>
<evidence type="ECO:0000313" key="7">
    <source>
        <dbReference type="Proteomes" id="UP001208567"/>
    </source>
</evidence>
<dbReference type="InterPro" id="IPR058240">
    <property type="entry name" value="rSAM_sf"/>
</dbReference>
<dbReference type="InterPro" id="IPR007197">
    <property type="entry name" value="rSAM"/>
</dbReference>
<evidence type="ECO:0000256" key="1">
    <source>
        <dbReference type="ARBA" id="ARBA00022691"/>
    </source>
</evidence>
<dbReference type="PANTHER" id="PTHR43524:SF1">
    <property type="entry name" value="RADICAL SAM SUPERFAMILY PROTEIN"/>
    <property type="match status" value="1"/>
</dbReference>
<gene>
    <name evidence="6" type="ORF">bsdE14_39940</name>
</gene>
<dbReference type="Proteomes" id="UP001208567">
    <property type="component" value="Unassembled WGS sequence"/>
</dbReference>
<dbReference type="CDD" id="cd21128">
    <property type="entry name" value="SPASM_rSAM"/>
    <property type="match status" value="1"/>
</dbReference>
<dbReference type="Pfam" id="PF04055">
    <property type="entry name" value="Radical_SAM"/>
    <property type="match status" value="1"/>
</dbReference>
<dbReference type="InterPro" id="IPR013785">
    <property type="entry name" value="Aldolase_TIM"/>
</dbReference>
<reference evidence="6 7" key="1">
    <citation type="journal article" date="2024" name="Int. J. Syst. Evol. Microbiol.">
        <title>Clostridium omnivorum sp. nov., isolated from anoxic soil under the treatment of reductive soil disinfestation.</title>
        <authorList>
            <person name="Ueki A."/>
            <person name="Tonouchi A."/>
            <person name="Kaku N."/>
            <person name="Honma S."/>
            <person name="Ueki K."/>
        </authorList>
    </citation>
    <scope>NUCLEOTIDE SEQUENCE [LARGE SCALE GENOMIC DNA]</scope>
    <source>
        <strain evidence="6 7">E14</strain>
    </source>
</reference>
<dbReference type="SUPFAM" id="SSF102114">
    <property type="entry name" value="Radical SAM enzymes"/>
    <property type="match status" value="1"/>
</dbReference>
<dbReference type="PANTHER" id="PTHR43524">
    <property type="entry name" value="RADICAL SAM SUPERFAMILY PROTEIN"/>
    <property type="match status" value="1"/>
</dbReference>
<feature type="domain" description="Radical SAM core" evidence="5">
    <location>
        <begin position="108"/>
        <end position="316"/>
    </location>
</feature>
<keyword evidence="3" id="KW-0408">Iron</keyword>
<name>A0ABQ5NBK4_9CLOT</name>
<proteinExistence type="predicted"/>
<keyword evidence="2" id="KW-0479">Metal-binding</keyword>
<dbReference type="EMBL" id="BRXR01000001">
    <property type="protein sequence ID" value="GLC32584.1"/>
    <property type="molecule type" value="Genomic_DNA"/>
</dbReference>
<evidence type="ECO:0000313" key="6">
    <source>
        <dbReference type="EMBL" id="GLC32584.1"/>
    </source>
</evidence>
<dbReference type="CDD" id="cd01335">
    <property type="entry name" value="Radical_SAM"/>
    <property type="match status" value="1"/>
</dbReference>
<dbReference type="Gene3D" id="3.20.20.70">
    <property type="entry name" value="Aldolase class I"/>
    <property type="match status" value="1"/>
</dbReference>
<evidence type="ECO:0000256" key="2">
    <source>
        <dbReference type="ARBA" id="ARBA00022723"/>
    </source>
</evidence>
<comment type="caution">
    <text evidence="6">The sequence shown here is derived from an EMBL/GenBank/DDBJ whole genome shotgun (WGS) entry which is preliminary data.</text>
</comment>
<sequence>MNTKNITDNLQSFGLKKVLAFLDSDPDNNIPKVMDWVERFDTDDVVESQLNTIKSVLSDKDSNWYKLTKSLWTDVEDNVRKKLFENFIINATILGGKRQKKAREENNCNVPWAILMDPTSACNLKCTGCWAAEYGNKLNLSIETLDNIIEQGKKLGTYMYIYSGGEPLVRKKDIIKLCEKHNDCAFLAFTNATLIDEDFANEMLRVKNFVPAISVEGFENETDYRRGNGTYEAVMKAMEILKNKKLPFGISCCYTSKNVEIIGSEKYFDDMIDKGAKFAWFFTYMPVGKDAVPELMATAQQREFMYHQIREFRATKPIFTMDFWNDGEYIDGCIAGGRCYLHINANGDIEPCAFIHYSDSNIHNKTLLEAYKSPLFMQYHDNQPFNENHLRPCPLLDNPGRLTDMVEKSGAKSTDMQNPEDVRELSKKCKGAAENWQPVADKLWECSHQCEKCNCQ</sequence>
<dbReference type="RefSeq" id="WP_264851893.1">
    <property type="nucleotide sequence ID" value="NZ_BRXR01000001.1"/>
</dbReference>
<accession>A0ABQ5NBK4</accession>
<evidence type="ECO:0000256" key="3">
    <source>
        <dbReference type="ARBA" id="ARBA00023004"/>
    </source>
</evidence>
<dbReference type="SFLD" id="SFLDG01067">
    <property type="entry name" value="SPASM/twitch_domain_containing"/>
    <property type="match status" value="1"/>
</dbReference>
<keyword evidence="4" id="KW-0411">Iron-sulfur</keyword>
<protein>
    <submittedName>
        <fullName evidence="6">Radical SAM protein</fullName>
    </submittedName>
</protein>
<dbReference type="PROSITE" id="PS51918">
    <property type="entry name" value="RADICAL_SAM"/>
    <property type="match status" value="1"/>
</dbReference>
<keyword evidence="1" id="KW-0949">S-adenosyl-L-methionine</keyword>
<evidence type="ECO:0000256" key="4">
    <source>
        <dbReference type="ARBA" id="ARBA00023014"/>
    </source>
</evidence>
<organism evidence="6 7">
    <name type="scientific">Clostridium omnivorum</name>
    <dbReference type="NCBI Taxonomy" id="1604902"/>
    <lineage>
        <taxon>Bacteria</taxon>
        <taxon>Bacillati</taxon>
        <taxon>Bacillota</taxon>
        <taxon>Clostridia</taxon>
        <taxon>Eubacteriales</taxon>
        <taxon>Clostridiaceae</taxon>
        <taxon>Clostridium</taxon>
    </lineage>
</organism>